<proteinExistence type="predicted"/>
<accession>A0ABQ1PJE9</accession>
<dbReference type="PROSITE" id="PS51186">
    <property type="entry name" value="GNAT"/>
    <property type="match status" value="1"/>
</dbReference>
<keyword evidence="3" id="KW-1185">Reference proteome</keyword>
<evidence type="ECO:0000313" key="3">
    <source>
        <dbReference type="Proteomes" id="UP000630615"/>
    </source>
</evidence>
<gene>
    <name evidence="2" type="ORF">GCM10011573_29800</name>
</gene>
<reference evidence="3" key="1">
    <citation type="journal article" date="2019" name="Int. J. Syst. Evol. Microbiol.">
        <title>The Global Catalogue of Microorganisms (GCM) 10K type strain sequencing project: providing services to taxonomists for standard genome sequencing and annotation.</title>
        <authorList>
            <consortium name="The Broad Institute Genomics Platform"/>
            <consortium name="The Broad Institute Genome Sequencing Center for Infectious Disease"/>
            <person name="Wu L."/>
            <person name="Ma J."/>
        </authorList>
    </citation>
    <scope>NUCLEOTIDE SEQUENCE [LARGE SCALE GENOMIC DNA]</scope>
    <source>
        <strain evidence="3">CGMCC 1.15942</strain>
    </source>
</reference>
<dbReference type="PANTHER" id="PTHR43792">
    <property type="entry name" value="GNAT FAMILY, PUTATIVE (AFU_ORTHOLOGUE AFUA_3G00765)-RELATED-RELATED"/>
    <property type="match status" value="1"/>
</dbReference>
<dbReference type="RefSeq" id="WP_088269738.1">
    <property type="nucleotide sequence ID" value="NZ_BMKI01000008.1"/>
</dbReference>
<dbReference type="Proteomes" id="UP000630615">
    <property type="component" value="Unassembled WGS sequence"/>
</dbReference>
<dbReference type="InterPro" id="IPR000182">
    <property type="entry name" value="GNAT_dom"/>
</dbReference>
<sequence length="181" mass="21121">MMKKIVETERLYLRELSEDDFEELCAILQDEETMYAYEAPFTDEKVNEWLNWNLASYQKNSFGLWAIIDKNEEKFVGQCGIVYSDVEGKNLLEIGYLVNKKYWRQGYASEASALCLDYAKNILKTPKICSIIRDTNIASQTVAEKNGMTIVQEFHKDYSGLPVKHYVYSVDLVNELVKRKW</sequence>
<dbReference type="Pfam" id="PF13302">
    <property type="entry name" value="Acetyltransf_3"/>
    <property type="match status" value="1"/>
</dbReference>
<name>A0ABQ1PJE9_9ENTE</name>
<organism evidence="2 3">
    <name type="scientific">Enterococcus wangshanyuanii</name>
    <dbReference type="NCBI Taxonomy" id="2005703"/>
    <lineage>
        <taxon>Bacteria</taxon>
        <taxon>Bacillati</taxon>
        <taxon>Bacillota</taxon>
        <taxon>Bacilli</taxon>
        <taxon>Lactobacillales</taxon>
        <taxon>Enterococcaceae</taxon>
        <taxon>Enterococcus</taxon>
    </lineage>
</organism>
<comment type="caution">
    <text evidence="2">The sequence shown here is derived from an EMBL/GenBank/DDBJ whole genome shotgun (WGS) entry which is preliminary data.</text>
</comment>
<feature type="domain" description="N-acetyltransferase" evidence="1">
    <location>
        <begin position="11"/>
        <end position="173"/>
    </location>
</feature>
<dbReference type="Gene3D" id="3.40.630.30">
    <property type="match status" value="1"/>
</dbReference>
<dbReference type="InterPro" id="IPR016181">
    <property type="entry name" value="Acyl_CoA_acyltransferase"/>
</dbReference>
<protein>
    <submittedName>
        <fullName evidence="2">Acetyltransferase</fullName>
    </submittedName>
</protein>
<dbReference type="EMBL" id="BMKI01000008">
    <property type="protein sequence ID" value="GGC98325.1"/>
    <property type="molecule type" value="Genomic_DNA"/>
</dbReference>
<evidence type="ECO:0000259" key="1">
    <source>
        <dbReference type="PROSITE" id="PS51186"/>
    </source>
</evidence>
<dbReference type="InterPro" id="IPR051531">
    <property type="entry name" value="N-acetyltransferase"/>
</dbReference>
<dbReference type="PANTHER" id="PTHR43792:SF1">
    <property type="entry name" value="N-ACETYLTRANSFERASE DOMAIN-CONTAINING PROTEIN"/>
    <property type="match status" value="1"/>
</dbReference>
<evidence type="ECO:0000313" key="2">
    <source>
        <dbReference type="EMBL" id="GGC98325.1"/>
    </source>
</evidence>
<dbReference type="SUPFAM" id="SSF55729">
    <property type="entry name" value="Acyl-CoA N-acyltransferases (Nat)"/>
    <property type="match status" value="1"/>
</dbReference>